<dbReference type="RefSeq" id="WP_138321069.1">
    <property type="nucleotide sequence ID" value="NZ_VCBC01000017.1"/>
</dbReference>
<gene>
    <name evidence="2" type="ORF">FE810_14840</name>
</gene>
<keyword evidence="3" id="KW-1185">Reference proteome</keyword>
<feature type="transmembrane region" description="Helical" evidence="1">
    <location>
        <begin position="140"/>
        <end position="161"/>
    </location>
</feature>
<keyword evidence="1" id="KW-0472">Membrane</keyword>
<dbReference type="AlphaFoldDB" id="A0A5R9ICI6"/>
<evidence type="ECO:0000313" key="2">
    <source>
        <dbReference type="EMBL" id="TLU61285.1"/>
    </source>
</evidence>
<sequence>MMKIKKTTALVMLGMAVYISILNIFLIEKSLTSGFYYLVWWAAMAVVLGVGQEGSLHESPWEMSEYPLLFNHFSLLLLSISTVLYDLSGDNLLQNRLSGLILIISSIPVVLLINMGALLQEKEEVKNYCRNHPWRFRFSLIMGAVFFLAGSMSLIVGEWPWNLF</sequence>
<name>A0A5R9ICI6_9GAMM</name>
<accession>A0A5R9ICI6</accession>
<keyword evidence="1" id="KW-1133">Transmembrane helix</keyword>
<comment type="caution">
    <text evidence="2">The sequence shown here is derived from an EMBL/GenBank/DDBJ whole genome shotgun (WGS) entry which is preliminary data.</text>
</comment>
<feature type="transmembrane region" description="Helical" evidence="1">
    <location>
        <begin position="68"/>
        <end position="85"/>
    </location>
</feature>
<protein>
    <submittedName>
        <fullName evidence="2">Uncharacterized protein</fullName>
    </submittedName>
</protein>
<evidence type="ECO:0000256" key="1">
    <source>
        <dbReference type="SAM" id="Phobius"/>
    </source>
</evidence>
<feature type="transmembrane region" description="Helical" evidence="1">
    <location>
        <begin position="38"/>
        <end position="56"/>
    </location>
</feature>
<proteinExistence type="predicted"/>
<dbReference type="Proteomes" id="UP000307790">
    <property type="component" value="Unassembled WGS sequence"/>
</dbReference>
<reference evidence="2 3" key="1">
    <citation type="submission" date="2019-05" db="EMBL/GenBank/DDBJ databases">
        <title>Genome sequences of Thalassotalea litorea 1K03283.</title>
        <authorList>
            <person name="Zhang D."/>
        </authorList>
    </citation>
    <scope>NUCLEOTIDE SEQUENCE [LARGE SCALE GENOMIC DNA]</scope>
    <source>
        <strain evidence="2 3">MCCC 1K03283</strain>
    </source>
</reference>
<keyword evidence="1" id="KW-0812">Transmembrane</keyword>
<feature type="transmembrane region" description="Helical" evidence="1">
    <location>
        <begin position="7"/>
        <end position="26"/>
    </location>
</feature>
<dbReference type="OrthoDB" id="9826044at2"/>
<dbReference type="EMBL" id="VCBC01000017">
    <property type="protein sequence ID" value="TLU61285.1"/>
    <property type="molecule type" value="Genomic_DNA"/>
</dbReference>
<feature type="transmembrane region" description="Helical" evidence="1">
    <location>
        <begin position="97"/>
        <end position="119"/>
    </location>
</feature>
<organism evidence="2 3">
    <name type="scientific">Thalassotalea litorea</name>
    <dbReference type="NCBI Taxonomy" id="2020715"/>
    <lineage>
        <taxon>Bacteria</taxon>
        <taxon>Pseudomonadati</taxon>
        <taxon>Pseudomonadota</taxon>
        <taxon>Gammaproteobacteria</taxon>
        <taxon>Alteromonadales</taxon>
        <taxon>Colwelliaceae</taxon>
        <taxon>Thalassotalea</taxon>
    </lineage>
</organism>
<evidence type="ECO:0000313" key="3">
    <source>
        <dbReference type="Proteomes" id="UP000307790"/>
    </source>
</evidence>